<dbReference type="RefSeq" id="WP_141349146.1">
    <property type="nucleotide sequence ID" value="NZ_BJNV01000006.1"/>
</dbReference>
<comment type="similarity">
    <text evidence="4">Belongs to the GART family.</text>
</comment>
<feature type="binding site" evidence="4">
    <location>
        <position position="104"/>
    </location>
    <ligand>
        <name>(6R)-10-formyltetrahydrofolate</name>
        <dbReference type="ChEBI" id="CHEBI:195366"/>
    </ligand>
</feature>
<dbReference type="OrthoDB" id="9806170at2"/>
<evidence type="ECO:0000256" key="2">
    <source>
        <dbReference type="ARBA" id="ARBA00022679"/>
    </source>
</evidence>
<evidence type="ECO:0000313" key="6">
    <source>
        <dbReference type="EMBL" id="GEC94391.1"/>
    </source>
</evidence>
<dbReference type="CDD" id="cd08645">
    <property type="entry name" value="FMT_core_GART"/>
    <property type="match status" value="1"/>
</dbReference>
<evidence type="ECO:0000259" key="5">
    <source>
        <dbReference type="Pfam" id="PF00551"/>
    </source>
</evidence>
<dbReference type="GO" id="GO:0006189">
    <property type="term" value="P:'de novo' IMP biosynthetic process"/>
    <property type="evidence" value="ECO:0007669"/>
    <property type="project" value="UniProtKB-UniRule"/>
</dbReference>
<keyword evidence="2 4" id="KW-0808">Transferase</keyword>
<dbReference type="PANTHER" id="PTHR43369:SF2">
    <property type="entry name" value="PHOSPHORIBOSYLGLYCINAMIDE FORMYLTRANSFERASE"/>
    <property type="match status" value="1"/>
</dbReference>
<feature type="site" description="Raises pKa of active site His" evidence="4">
    <location>
        <position position="142"/>
    </location>
</feature>
<dbReference type="PANTHER" id="PTHR43369">
    <property type="entry name" value="PHOSPHORIBOSYLGLYCINAMIDE FORMYLTRANSFERASE"/>
    <property type="match status" value="1"/>
</dbReference>
<evidence type="ECO:0000256" key="1">
    <source>
        <dbReference type="ARBA" id="ARBA00005054"/>
    </source>
</evidence>
<dbReference type="Gene3D" id="3.40.50.170">
    <property type="entry name" value="Formyl transferase, N-terminal domain"/>
    <property type="match status" value="1"/>
</dbReference>
<dbReference type="InterPro" id="IPR002376">
    <property type="entry name" value="Formyl_transf_N"/>
</dbReference>
<gene>
    <name evidence="4 6" type="primary">purN</name>
    <name evidence="6" type="ORF">ZRA01_04640</name>
</gene>
<feature type="binding site" evidence="4">
    <location>
        <position position="62"/>
    </location>
    <ligand>
        <name>(6R)-10-formyltetrahydrofolate</name>
        <dbReference type="ChEBI" id="CHEBI:195366"/>
    </ligand>
</feature>
<dbReference type="InterPro" id="IPR036477">
    <property type="entry name" value="Formyl_transf_N_sf"/>
</dbReference>
<dbReference type="InterPro" id="IPR004607">
    <property type="entry name" value="GART"/>
</dbReference>
<feature type="binding site" evidence="4">
    <location>
        <begin position="12"/>
        <end position="14"/>
    </location>
    <ligand>
        <name>N(1)-(5-phospho-beta-D-ribosyl)glycinamide</name>
        <dbReference type="ChEBI" id="CHEBI:143788"/>
    </ligand>
</feature>
<feature type="active site" description="Proton donor" evidence="4">
    <location>
        <position position="106"/>
    </location>
</feature>
<reference evidence="6 7" key="1">
    <citation type="submission" date="2019-06" db="EMBL/GenBank/DDBJ databases">
        <title>Whole genome shotgun sequence of Zoogloea ramigera NBRC 15342.</title>
        <authorList>
            <person name="Hosoyama A."/>
            <person name="Uohara A."/>
            <person name="Ohji S."/>
            <person name="Ichikawa N."/>
        </authorList>
    </citation>
    <scope>NUCLEOTIDE SEQUENCE [LARGE SCALE GENOMIC DNA]</scope>
    <source>
        <strain evidence="6 7">NBRC 15342</strain>
    </source>
</reference>
<dbReference type="AlphaFoldDB" id="A0A4Y4CN54"/>
<comment type="caution">
    <text evidence="6">The sequence shown here is derived from an EMBL/GenBank/DDBJ whole genome shotgun (WGS) entry which is preliminary data.</text>
</comment>
<dbReference type="SUPFAM" id="SSF53328">
    <property type="entry name" value="Formyltransferase"/>
    <property type="match status" value="1"/>
</dbReference>
<dbReference type="UniPathway" id="UPA00074">
    <property type="reaction ID" value="UER00126"/>
</dbReference>
<protein>
    <recommendedName>
        <fullName evidence="4">Phosphoribosylglycinamide formyltransferase</fullName>
        <ecNumber evidence="4">2.1.2.2</ecNumber>
    </recommendedName>
    <alternativeName>
        <fullName evidence="4">5'-phosphoribosylglycinamide transformylase</fullName>
    </alternativeName>
    <alternativeName>
        <fullName evidence="4">GAR transformylase</fullName>
        <shortName evidence="4">GART</shortName>
    </alternativeName>
</protein>
<dbReference type="HAMAP" id="MF_01930">
    <property type="entry name" value="PurN"/>
    <property type="match status" value="1"/>
</dbReference>
<dbReference type="NCBIfam" id="TIGR00639">
    <property type="entry name" value="PurN"/>
    <property type="match status" value="1"/>
</dbReference>
<name>A0A4Y4CN54_ZOORA</name>
<dbReference type="Proteomes" id="UP000318422">
    <property type="component" value="Unassembled WGS sequence"/>
</dbReference>
<comment type="catalytic activity">
    <reaction evidence="4">
        <text>N(1)-(5-phospho-beta-D-ribosyl)glycinamide + (6R)-10-formyltetrahydrofolate = N(2)-formyl-N(1)-(5-phospho-beta-D-ribosyl)glycinamide + (6S)-5,6,7,8-tetrahydrofolate + H(+)</text>
        <dbReference type="Rhea" id="RHEA:15053"/>
        <dbReference type="ChEBI" id="CHEBI:15378"/>
        <dbReference type="ChEBI" id="CHEBI:57453"/>
        <dbReference type="ChEBI" id="CHEBI:143788"/>
        <dbReference type="ChEBI" id="CHEBI:147286"/>
        <dbReference type="ChEBI" id="CHEBI:195366"/>
        <dbReference type="EC" id="2.1.2.2"/>
    </reaction>
</comment>
<keyword evidence="3 4" id="KW-0658">Purine biosynthesis</keyword>
<dbReference type="Pfam" id="PF00551">
    <property type="entry name" value="Formyl_trans_N"/>
    <property type="match status" value="1"/>
</dbReference>
<dbReference type="GO" id="GO:0004644">
    <property type="term" value="F:phosphoribosylglycinamide formyltransferase activity"/>
    <property type="evidence" value="ECO:0007669"/>
    <property type="project" value="UniProtKB-UniRule"/>
</dbReference>
<evidence type="ECO:0000256" key="4">
    <source>
        <dbReference type="HAMAP-Rule" id="MF_01930"/>
    </source>
</evidence>
<dbReference type="EMBL" id="BJNV01000006">
    <property type="protein sequence ID" value="GEC94391.1"/>
    <property type="molecule type" value="Genomic_DNA"/>
</dbReference>
<evidence type="ECO:0000256" key="3">
    <source>
        <dbReference type="ARBA" id="ARBA00022755"/>
    </source>
</evidence>
<organism evidence="6 7">
    <name type="scientific">Zoogloea ramigera</name>
    <dbReference type="NCBI Taxonomy" id="350"/>
    <lineage>
        <taxon>Bacteria</taxon>
        <taxon>Pseudomonadati</taxon>
        <taxon>Pseudomonadota</taxon>
        <taxon>Betaproteobacteria</taxon>
        <taxon>Rhodocyclales</taxon>
        <taxon>Zoogloeaceae</taxon>
        <taxon>Zoogloea</taxon>
    </lineage>
</organism>
<accession>A0A4Y4CN54</accession>
<comment type="caution">
    <text evidence="4">Lacks conserved residue(s) required for the propagation of feature annotation.</text>
</comment>
<proteinExistence type="inferred from homology"/>
<feature type="domain" description="Formyl transferase N-terminal" evidence="5">
    <location>
        <begin position="2"/>
        <end position="179"/>
    </location>
</feature>
<keyword evidence="7" id="KW-1185">Reference proteome</keyword>
<comment type="pathway">
    <text evidence="1 4">Purine metabolism; IMP biosynthesis via de novo pathway; N(2)-formyl-N(1)-(5-phospho-D-ribosyl)glycinamide from N(1)-(5-phospho-D-ribosyl)glycinamide (10-formyl THF route): step 1/1.</text>
</comment>
<evidence type="ECO:0000313" key="7">
    <source>
        <dbReference type="Proteomes" id="UP000318422"/>
    </source>
</evidence>
<dbReference type="EC" id="2.1.2.2" evidence="4"/>
<comment type="function">
    <text evidence="4">Catalyzes the transfer of a formyl group from 10-formyltetrahydrofolate to 5-phospho-ribosyl-glycinamide (GAR), producing 5-phospho-ribosyl-N-formylglycinamide (FGAR) and tetrahydrofolate.</text>
</comment>
<sequence>MKKLVILISGRGSNMEAIIRAQIPGAEVSAVIANRPDAEGLAFAVDQGIVTQVVDHKAYPSREAFDAALADAIDAHRPDLVVLAGFMRVLTDAFVTRYAGRLLNIHPSLLPSFPGLHTHRKALEAGVRVHGATVHFVTPTLDCGPVVIQAAVPVLPGDDEAALARRVLEQEHRIYPQAVRWFVDGRLTLTDGRVLVQGERAQPGGWTVPPVEA</sequence>
<dbReference type="GO" id="GO:0005829">
    <property type="term" value="C:cytosol"/>
    <property type="evidence" value="ECO:0007669"/>
    <property type="project" value="TreeGrafter"/>
</dbReference>